<keyword evidence="3" id="KW-1185">Reference proteome</keyword>
<dbReference type="RefSeq" id="WP_204464539.1">
    <property type="nucleotide sequence ID" value="NZ_JAFBCV010000002.1"/>
</dbReference>
<gene>
    <name evidence="2" type="ORF">JOC54_000775</name>
</gene>
<dbReference type="EMBL" id="JAFBCV010000002">
    <property type="protein sequence ID" value="MBM7837544.1"/>
    <property type="molecule type" value="Genomic_DNA"/>
</dbReference>
<reference evidence="2" key="1">
    <citation type="submission" date="2021-01" db="EMBL/GenBank/DDBJ databases">
        <title>Genomic Encyclopedia of Type Strains, Phase IV (KMG-IV): sequencing the most valuable type-strain genomes for metagenomic binning, comparative biology and taxonomic classification.</title>
        <authorList>
            <person name="Goeker M."/>
        </authorList>
    </citation>
    <scope>NUCLEOTIDE SEQUENCE</scope>
    <source>
        <strain evidence="2">DSM 21943</strain>
    </source>
</reference>
<organism evidence="2 3">
    <name type="scientific">Shouchella xiaoxiensis</name>
    <dbReference type="NCBI Taxonomy" id="766895"/>
    <lineage>
        <taxon>Bacteria</taxon>
        <taxon>Bacillati</taxon>
        <taxon>Bacillota</taxon>
        <taxon>Bacilli</taxon>
        <taxon>Bacillales</taxon>
        <taxon>Bacillaceae</taxon>
        <taxon>Shouchella</taxon>
    </lineage>
</organism>
<evidence type="ECO:0000313" key="3">
    <source>
        <dbReference type="Proteomes" id="UP001179280"/>
    </source>
</evidence>
<accession>A0ABS2SPT9</accession>
<evidence type="ECO:0000256" key="1">
    <source>
        <dbReference type="SAM" id="Coils"/>
    </source>
</evidence>
<dbReference type="Pfam" id="PF13921">
    <property type="entry name" value="Myb_DNA-bind_6"/>
    <property type="match status" value="1"/>
</dbReference>
<dbReference type="PANTHER" id="PTHR41302:SF2">
    <property type="entry name" value="PRESPORE SPECIFIC TRANSCRIPTIONAL ACTIVATOR RSFA"/>
    <property type="match status" value="1"/>
</dbReference>
<keyword evidence="1" id="KW-0175">Coiled coil</keyword>
<evidence type="ECO:0000313" key="2">
    <source>
        <dbReference type="EMBL" id="MBM7837544.1"/>
    </source>
</evidence>
<dbReference type="PANTHER" id="PTHR41302">
    <property type="entry name" value="PRESPORE-SPECIFIC TRANSCRIPTIONAL REGULATOR RSFA-RELATED"/>
    <property type="match status" value="1"/>
</dbReference>
<proteinExistence type="predicted"/>
<sequence>MTANRQDAWSHEDDLLLAETVLRHIREGSTQLAAFEEVAEALVRTSAACGFRWNSTIRKKYEAEVNLAKKKRTAIKREKSKAQVVREPLTQPLEPIQENDVAAEQVSSLEMTNLDDVIEFLKGFKEKQSKLDETVLLKEENESLREKLSQVENEKNIITQDYRALLEIMERARKLTNSAMFEKTT</sequence>
<feature type="coiled-coil region" evidence="1">
    <location>
        <begin position="134"/>
        <end position="161"/>
    </location>
</feature>
<comment type="caution">
    <text evidence="2">The sequence shown here is derived from an EMBL/GenBank/DDBJ whole genome shotgun (WGS) entry which is preliminary data.</text>
</comment>
<dbReference type="NCBIfam" id="TIGR02894">
    <property type="entry name" value="DNA_bind_RsfA"/>
    <property type="match status" value="1"/>
</dbReference>
<dbReference type="InterPro" id="IPR014243">
    <property type="entry name" value="RsfA-like"/>
</dbReference>
<protein>
    <submittedName>
        <fullName evidence="2">Prespore-specific regulator</fullName>
    </submittedName>
</protein>
<name>A0ABS2SPT9_9BACI</name>
<dbReference type="Proteomes" id="UP001179280">
    <property type="component" value="Unassembled WGS sequence"/>
</dbReference>